<organism evidence="14 15">
    <name type="scientific">Cladosporium halotolerans</name>
    <dbReference type="NCBI Taxonomy" id="1052096"/>
    <lineage>
        <taxon>Eukaryota</taxon>
        <taxon>Fungi</taxon>
        <taxon>Dikarya</taxon>
        <taxon>Ascomycota</taxon>
        <taxon>Pezizomycotina</taxon>
        <taxon>Dothideomycetes</taxon>
        <taxon>Dothideomycetidae</taxon>
        <taxon>Cladosporiales</taxon>
        <taxon>Cladosporiaceae</taxon>
        <taxon>Cladosporium</taxon>
    </lineage>
</organism>
<evidence type="ECO:0000256" key="10">
    <source>
        <dbReference type="ARBA" id="ARBA00022989"/>
    </source>
</evidence>
<evidence type="ECO:0000256" key="9">
    <source>
        <dbReference type="ARBA" id="ARBA00022968"/>
    </source>
</evidence>
<dbReference type="InterPro" id="IPR026050">
    <property type="entry name" value="C1GALT1/C1GALT1_chp1"/>
</dbReference>
<keyword evidence="8" id="KW-0547">Nucleotide-binding</keyword>
<comment type="caution">
    <text evidence="14">The sequence shown here is derived from an EMBL/GenBank/DDBJ whole genome shotgun (WGS) entry which is preliminary data.</text>
</comment>
<dbReference type="Pfam" id="PF02434">
    <property type="entry name" value="Fringe"/>
    <property type="match status" value="1"/>
</dbReference>
<dbReference type="Gene3D" id="3.90.550.50">
    <property type="match status" value="1"/>
</dbReference>
<name>A0AB34KCP4_9PEZI</name>
<keyword evidence="15" id="KW-1185">Reference proteome</keyword>
<dbReference type="InterPro" id="IPR003378">
    <property type="entry name" value="Fringe-like_glycosylTrfase"/>
</dbReference>
<dbReference type="Gene3D" id="3.50.4.10">
    <property type="entry name" value="Hepatocyte Growth Factor"/>
    <property type="match status" value="1"/>
</dbReference>
<dbReference type="GO" id="GO:0016263">
    <property type="term" value="F:glycoprotein-N-acetylgalactosamine 3-beta-galactosyltransferase activity"/>
    <property type="evidence" value="ECO:0007669"/>
    <property type="project" value="UniProtKB-EC"/>
</dbReference>
<evidence type="ECO:0000313" key="14">
    <source>
        <dbReference type="EMBL" id="KAL1582882.1"/>
    </source>
</evidence>
<proteinExistence type="inferred from homology"/>
<evidence type="ECO:0000256" key="5">
    <source>
        <dbReference type="ARBA" id="ARBA00022676"/>
    </source>
</evidence>
<comment type="pathway">
    <text evidence="2">Protein modification; protein glycosylation.</text>
</comment>
<comment type="similarity">
    <text evidence="3">Belongs to the glycosyltransferase 31 family. Beta3-Gal-T subfamily.</text>
</comment>
<dbReference type="RefSeq" id="XP_069225989.1">
    <property type="nucleotide sequence ID" value="XM_069377034.1"/>
</dbReference>
<evidence type="ECO:0000256" key="11">
    <source>
        <dbReference type="ARBA" id="ARBA00023136"/>
    </source>
</evidence>
<dbReference type="AlphaFoldDB" id="A0AB34KCP4"/>
<accession>A0AB34KCP4</accession>
<dbReference type="Proteomes" id="UP000803884">
    <property type="component" value="Unassembled WGS sequence"/>
</dbReference>
<dbReference type="GO" id="GO:0016020">
    <property type="term" value="C:membrane"/>
    <property type="evidence" value="ECO:0007669"/>
    <property type="project" value="UniProtKB-SubCell"/>
</dbReference>
<feature type="region of interest" description="Disordered" evidence="12">
    <location>
        <begin position="140"/>
        <end position="161"/>
    </location>
</feature>
<evidence type="ECO:0000256" key="1">
    <source>
        <dbReference type="ARBA" id="ARBA00004606"/>
    </source>
</evidence>
<evidence type="ECO:0000256" key="2">
    <source>
        <dbReference type="ARBA" id="ARBA00004922"/>
    </source>
</evidence>
<protein>
    <recommendedName>
        <fullName evidence="4">N-acetylgalactosaminide beta-1,3-galactosyltransferase</fullName>
        <ecNumber evidence="4">2.4.1.122</ecNumber>
    </recommendedName>
</protein>
<evidence type="ECO:0000259" key="13">
    <source>
        <dbReference type="Pfam" id="PF02434"/>
    </source>
</evidence>
<feature type="domain" description="Fringe-like glycosyltransferase" evidence="13">
    <location>
        <begin position="184"/>
        <end position="282"/>
    </location>
</feature>
<keyword evidence="10" id="KW-1133">Transmembrane helix</keyword>
<keyword evidence="9" id="KW-0735">Signal-anchor</keyword>
<dbReference type="GeneID" id="96009872"/>
<reference evidence="14 15" key="1">
    <citation type="journal article" date="2020" name="Microbiol. Resour. Announc.">
        <title>Draft Genome Sequence of a Cladosporium Species Isolated from the Mesophotic Ascidian Didemnum maculosum.</title>
        <authorList>
            <person name="Gioti A."/>
            <person name="Siaperas R."/>
            <person name="Nikolaivits E."/>
            <person name="Le Goff G."/>
            <person name="Ouazzani J."/>
            <person name="Kotoulas G."/>
            <person name="Topakas E."/>
        </authorList>
    </citation>
    <scope>NUCLEOTIDE SEQUENCE [LARGE SCALE GENOMIC DNA]</scope>
    <source>
        <strain evidence="14 15">TM138-S3</strain>
    </source>
</reference>
<dbReference type="EC" id="2.4.1.122" evidence="4"/>
<evidence type="ECO:0000256" key="3">
    <source>
        <dbReference type="ARBA" id="ARBA00006462"/>
    </source>
</evidence>
<keyword evidence="7" id="KW-0812">Transmembrane</keyword>
<evidence type="ECO:0000256" key="12">
    <source>
        <dbReference type="SAM" id="MobiDB-lite"/>
    </source>
</evidence>
<dbReference type="EMBL" id="JAAQHG020000042">
    <property type="protein sequence ID" value="KAL1582882.1"/>
    <property type="molecule type" value="Genomic_DNA"/>
</dbReference>
<comment type="subcellular location">
    <subcellularLocation>
        <location evidence="1">Membrane</location>
        <topology evidence="1">Single-pass type II membrane protein</topology>
    </subcellularLocation>
</comment>
<evidence type="ECO:0000256" key="4">
    <source>
        <dbReference type="ARBA" id="ARBA00012557"/>
    </source>
</evidence>
<keyword evidence="6" id="KW-0808">Transferase</keyword>
<dbReference type="PANTHER" id="PTHR23033">
    <property type="entry name" value="BETA1,3-GALACTOSYLTRANSFERASE"/>
    <property type="match status" value="1"/>
</dbReference>
<evidence type="ECO:0000256" key="7">
    <source>
        <dbReference type="ARBA" id="ARBA00022692"/>
    </source>
</evidence>
<keyword evidence="11" id="KW-0472">Membrane</keyword>
<gene>
    <name evidence="14" type="ORF">WHR41_08430</name>
</gene>
<sequence length="446" mass="50459">MLPARTNRRTVVTAAVSVFLVFLLGSQLHLLDPWAANPHAYLTTSFTEGSAHLPCHGLPGANDTLVILKTGAGEIEDKLPIHLETTFRCYPNFIIFSDWAETFRGNVVFDALEDVGSDLKETHEDFDLYRRLQRGGRAALAPSELSGQLSRPPGAGGKPSNAGWNLDKYKFLPMVRRTLEEHPAKKWYLFIETDTYILWNTLLAYISALDATKPYYVGGQTWIGDVLFAHGGTGFIVSRPALEMVVKEYIEHKSEWETFTKNHWAGDCVLGKAFKDSGVPLTEAWPIWQGDDIGNMNYDRVDNGVRRQWCAPTAAYHHISPPVVRDLWEFEQQWTSKKSKDEAQFLRHRDVFGEYILPRTLQERTDWDNHSDKELSASSSPDDCRALCEQDKSCLQWAVSPDSKCLSTSRPNLGESSEGTHSGWISKRMWEFYDTGPHCDGAQWIV</sequence>
<keyword evidence="5" id="KW-0328">Glycosyltransferase</keyword>
<dbReference type="GO" id="GO:0000166">
    <property type="term" value="F:nucleotide binding"/>
    <property type="evidence" value="ECO:0007669"/>
    <property type="project" value="UniProtKB-KW"/>
</dbReference>
<dbReference type="PANTHER" id="PTHR23033:SF47">
    <property type="entry name" value="APPLE DOMAIN-CONTAINING PROTEIN-RELATED"/>
    <property type="match status" value="1"/>
</dbReference>
<evidence type="ECO:0000256" key="6">
    <source>
        <dbReference type="ARBA" id="ARBA00022679"/>
    </source>
</evidence>
<evidence type="ECO:0000256" key="8">
    <source>
        <dbReference type="ARBA" id="ARBA00022741"/>
    </source>
</evidence>
<evidence type="ECO:0000313" key="15">
    <source>
        <dbReference type="Proteomes" id="UP000803884"/>
    </source>
</evidence>